<comment type="caution">
    <text evidence="1">The sequence shown here is derived from an EMBL/GenBank/DDBJ whole genome shotgun (WGS) entry which is preliminary data.</text>
</comment>
<evidence type="ECO:0000313" key="1">
    <source>
        <dbReference type="EMBL" id="CAB3983522.1"/>
    </source>
</evidence>
<organism evidence="1 2">
    <name type="scientific">Paramuricea clavata</name>
    <name type="common">Red gorgonian</name>
    <name type="synonym">Violescent sea-whip</name>
    <dbReference type="NCBI Taxonomy" id="317549"/>
    <lineage>
        <taxon>Eukaryota</taxon>
        <taxon>Metazoa</taxon>
        <taxon>Cnidaria</taxon>
        <taxon>Anthozoa</taxon>
        <taxon>Octocorallia</taxon>
        <taxon>Malacalcyonacea</taxon>
        <taxon>Plexauridae</taxon>
        <taxon>Paramuricea</taxon>
    </lineage>
</organism>
<protein>
    <submittedName>
        <fullName evidence="1">Uncharacterized protein</fullName>
    </submittedName>
</protein>
<feature type="non-terminal residue" evidence="1">
    <location>
        <position position="118"/>
    </location>
</feature>
<dbReference type="EMBL" id="CACRXK020000623">
    <property type="protein sequence ID" value="CAB3983522.1"/>
    <property type="molecule type" value="Genomic_DNA"/>
</dbReference>
<sequence>DLRGSLYESDRKFHLASQEGVSTGQKLNEKLRLKQSELDEMQEKFRILQQNLEKAQDIIDEASLKDVEAFEEKSKALKAKDALIAELQGNLKQKEMENDARNINARRVIAKRTNSFLA</sequence>
<reference evidence="1" key="1">
    <citation type="submission" date="2020-04" db="EMBL/GenBank/DDBJ databases">
        <authorList>
            <person name="Alioto T."/>
            <person name="Alioto T."/>
            <person name="Gomez Garrido J."/>
        </authorList>
    </citation>
    <scope>NUCLEOTIDE SEQUENCE</scope>
    <source>
        <strain evidence="1">A484AB</strain>
    </source>
</reference>
<dbReference type="AlphaFoldDB" id="A0A7D9DFE7"/>
<gene>
    <name evidence="1" type="ORF">PACLA_8A047857</name>
</gene>
<evidence type="ECO:0000313" key="2">
    <source>
        <dbReference type="Proteomes" id="UP001152795"/>
    </source>
</evidence>
<dbReference type="Proteomes" id="UP001152795">
    <property type="component" value="Unassembled WGS sequence"/>
</dbReference>
<name>A0A7D9DFE7_PARCT</name>
<accession>A0A7D9DFE7</accession>
<keyword evidence="2" id="KW-1185">Reference proteome</keyword>
<proteinExistence type="predicted"/>